<gene>
    <name evidence="2" type="primary">LOC105056394</name>
</gene>
<name>A0A6I9S4F6_ELAGV</name>
<reference evidence="2" key="1">
    <citation type="submission" date="2025-08" db="UniProtKB">
        <authorList>
            <consortium name="RefSeq"/>
        </authorList>
    </citation>
    <scope>IDENTIFICATION</scope>
</reference>
<dbReference type="PANTHER" id="PTHR48478">
    <property type="entry name" value="LECTIN-LIKE"/>
    <property type="match status" value="1"/>
</dbReference>
<dbReference type="Pfam" id="PF14299">
    <property type="entry name" value="PP2"/>
    <property type="match status" value="1"/>
</dbReference>
<proteinExistence type="predicted"/>
<dbReference type="GeneID" id="105056394"/>
<dbReference type="InterPro" id="IPR052147">
    <property type="entry name" value="PP2-like/Lectin"/>
</dbReference>
<dbReference type="PANTHER" id="PTHR48478:SF1">
    <property type="entry name" value="LECTIN-LIKE"/>
    <property type="match status" value="1"/>
</dbReference>
<evidence type="ECO:0000313" key="1">
    <source>
        <dbReference type="Proteomes" id="UP000504607"/>
    </source>
</evidence>
<dbReference type="InterPro" id="IPR025886">
    <property type="entry name" value="PP2-like"/>
</dbReference>
<organism evidence="1 2">
    <name type="scientific">Elaeis guineensis var. tenera</name>
    <name type="common">Oil palm</name>
    <dbReference type="NCBI Taxonomy" id="51953"/>
    <lineage>
        <taxon>Eukaryota</taxon>
        <taxon>Viridiplantae</taxon>
        <taxon>Streptophyta</taxon>
        <taxon>Embryophyta</taxon>
        <taxon>Tracheophyta</taxon>
        <taxon>Spermatophyta</taxon>
        <taxon>Magnoliopsida</taxon>
        <taxon>Liliopsida</taxon>
        <taxon>Arecaceae</taxon>
        <taxon>Arecoideae</taxon>
        <taxon>Cocoseae</taxon>
        <taxon>Elaeidinae</taxon>
        <taxon>Elaeis</taxon>
    </lineage>
</organism>
<protein>
    <submittedName>
        <fullName evidence="2">Protein PHLOEM PROTEIN 2-LIKE A2</fullName>
    </submittedName>
</protein>
<dbReference type="OrthoDB" id="533833at2759"/>
<dbReference type="GO" id="GO:0030246">
    <property type="term" value="F:carbohydrate binding"/>
    <property type="evidence" value="ECO:0007669"/>
    <property type="project" value="InterPro"/>
</dbReference>
<dbReference type="RefSeq" id="XP_010936880.1">
    <property type="nucleotide sequence ID" value="XM_010938578.2"/>
</dbReference>
<dbReference type="AlphaFoldDB" id="A0A6I9S4F6"/>
<dbReference type="InParanoid" id="A0A6I9S4F6"/>
<dbReference type="KEGG" id="egu:105056394"/>
<sequence length="175" mass="19520">MASPHQKGVLDNNFKVSTKDGKTEVITLNTKAITIIWGGESCEGRYWRRTTINSFEVAELVSVYWLEVAGRVPLSNFSPSTTYAFVVTLKLKPEASGWENSPVIFSLKMPGQAVSSKPVKLHQYMGSDWVDVPEGGIRFTVPKSASGELDFAIYEIKGDKWKKGLMIKEVKFIKV</sequence>
<keyword evidence="1" id="KW-1185">Reference proteome</keyword>
<accession>A0A6I9S4F6</accession>
<evidence type="ECO:0000313" key="2">
    <source>
        <dbReference type="RefSeq" id="XP_010936880.1"/>
    </source>
</evidence>
<dbReference type="Proteomes" id="UP000504607">
    <property type="component" value="Chromosome 1"/>
</dbReference>